<feature type="compositionally biased region" description="Basic and acidic residues" evidence="1">
    <location>
        <begin position="698"/>
        <end position="723"/>
    </location>
</feature>
<dbReference type="AlphaFoldDB" id="A0A8H3TVT7"/>
<accession>A0A8H3TVT7</accession>
<feature type="compositionally biased region" description="Polar residues" evidence="1">
    <location>
        <begin position="510"/>
        <end position="522"/>
    </location>
</feature>
<dbReference type="OrthoDB" id="2593945at2759"/>
<comment type="caution">
    <text evidence="2">The sequence shown here is derived from an EMBL/GenBank/DDBJ whole genome shotgun (WGS) entry which is preliminary data.</text>
</comment>
<keyword evidence="3" id="KW-1185">Reference proteome</keyword>
<feature type="region of interest" description="Disordered" evidence="1">
    <location>
        <begin position="1"/>
        <end position="197"/>
    </location>
</feature>
<feature type="compositionally biased region" description="Gly residues" evidence="1">
    <location>
        <begin position="333"/>
        <end position="348"/>
    </location>
</feature>
<feature type="region of interest" description="Disordered" evidence="1">
    <location>
        <begin position="543"/>
        <end position="733"/>
    </location>
</feature>
<protein>
    <submittedName>
        <fullName evidence="2">Uncharacterized protein</fullName>
    </submittedName>
</protein>
<feature type="region of interest" description="Disordered" evidence="1">
    <location>
        <begin position="449"/>
        <end position="489"/>
    </location>
</feature>
<feature type="compositionally biased region" description="Low complexity" evidence="1">
    <location>
        <begin position="583"/>
        <end position="605"/>
    </location>
</feature>
<feature type="compositionally biased region" description="Basic and acidic residues" evidence="1">
    <location>
        <begin position="134"/>
        <end position="151"/>
    </location>
</feature>
<feature type="region of interest" description="Disordered" evidence="1">
    <location>
        <begin position="311"/>
        <end position="413"/>
    </location>
</feature>
<gene>
    <name evidence="2" type="ORF">NliqN6_4454</name>
</gene>
<feature type="region of interest" description="Disordered" evidence="1">
    <location>
        <begin position="510"/>
        <end position="530"/>
    </location>
</feature>
<feature type="compositionally biased region" description="Polar residues" evidence="1">
    <location>
        <begin position="22"/>
        <end position="43"/>
    </location>
</feature>
<evidence type="ECO:0000313" key="3">
    <source>
        <dbReference type="Proteomes" id="UP000620104"/>
    </source>
</evidence>
<evidence type="ECO:0000256" key="1">
    <source>
        <dbReference type="SAM" id="MobiDB-lite"/>
    </source>
</evidence>
<proteinExistence type="predicted"/>
<feature type="compositionally biased region" description="Basic and acidic residues" evidence="1">
    <location>
        <begin position="181"/>
        <end position="192"/>
    </location>
</feature>
<feature type="compositionally biased region" description="Pro residues" evidence="1">
    <location>
        <begin position="120"/>
        <end position="131"/>
    </location>
</feature>
<organism evidence="2 3">
    <name type="scientific">Naganishia liquefaciens</name>
    <dbReference type="NCBI Taxonomy" id="104408"/>
    <lineage>
        <taxon>Eukaryota</taxon>
        <taxon>Fungi</taxon>
        <taxon>Dikarya</taxon>
        <taxon>Basidiomycota</taxon>
        <taxon>Agaricomycotina</taxon>
        <taxon>Tremellomycetes</taxon>
        <taxon>Filobasidiales</taxon>
        <taxon>Filobasidiaceae</taxon>
        <taxon>Naganishia</taxon>
    </lineage>
</organism>
<dbReference type="EMBL" id="BLZA01000028">
    <property type="protein sequence ID" value="GHJ88052.1"/>
    <property type="molecule type" value="Genomic_DNA"/>
</dbReference>
<dbReference type="Proteomes" id="UP000620104">
    <property type="component" value="Unassembled WGS sequence"/>
</dbReference>
<evidence type="ECO:0000313" key="2">
    <source>
        <dbReference type="EMBL" id="GHJ88052.1"/>
    </source>
</evidence>
<name>A0A8H3TVT7_9TREE</name>
<sequence length="733" mass="75636">MDTTHTPTHRPDGSVLPPSPQTRPSFLHRSSASTDSKPSSFHASPSIVHPLSPPLPPASFNPPPDIHPLLRAATQSDESHGKEDTGMPCVVSPFNEASPDGPPMIGLGPSIVPVPAQYFPLPPGPPNPSSPPGECHDQVDKLQRRLSEQRKRISRSASRGRERAGSAGRETQAEPMGHGSGEGEREQGHGEADGEAGLRGAREKLQAVLEEALRGMPSSCEGGIEGDSRVGDGNGNPSVVKAFVTNTITNTNANAIAIASASASTSVSLPPSPVLFPAPTPSFPANTHSQAHAHTIPLSFEDLVRHKRRGSITAAHSPAQSFTGESGPTVPGIGAGGCTTHAHGGGARKGSRQASTMNDPAEVVVKSGSSPPLSTTERRTSVGEMIKMRGTVSGEEERADKRRQSSSSSSAAAAAAAGANHAIGVVPSGTQGTAREIIVPASILQLGGGADDDATTATGQDAHETSSKPVEGRLGGLVVEPQGNDDSERVVSDAGLDATIVPAAEVAAMTTRTDPPVSSQPDDTADSPHIADTHLWDSVWPSATSPTHAIEPRGVSYPKPMSDPRRSGSGALRPRLPMHSRTSSMSIHSFSESSVASSSSSSYTSPGLPMHSLSYARQVARPDDPPSPAPAAYPRTGIPLFFSEALTGSSSSSSSSCAPPAWAHHPSARRGSLASLGTWPLKRENSVGAGVGAAGDQKGSERRQSTRRENGAEGKRGGERVIKISEGSDDETG</sequence>
<feature type="compositionally biased region" description="Pro residues" evidence="1">
    <location>
        <begin position="51"/>
        <end position="66"/>
    </location>
</feature>
<reference evidence="2" key="1">
    <citation type="submission" date="2020-07" db="EMBL/GenBank/DDBJ databases">
        <title>Draft Genome Sequence of a Deep-Sea Yeast, Naganishia (Cryptococcus) liquefaciens strain N6.</title>
        <authorList>
            <person name="Han Y.W."/>
            <person name="Kajitani R."/>
            <person name="Morimoto H."/>
            <person name="Parhat M."/>
            <person name="Tsubouchi H."/>
            <person name="Bakenova O."/>
            <person name="Ogata M."/>
            <person name="Argunhan B."/>
            <person name="Aoki R."/>
            <person name="Kajiwara S."/>
            <person name="Itoh T."/>
            <person name="Iwasaki H."/>
        </authorList>
    </citation>
    <scope>NUCLEOTIDE SEQUENCE</scope>
    <source>
        <strain evidence="2">N6</strain>
    </source>
</reference>